<evidence type="ECO:0000313" key="2">
    <source>
        <dbReference type="Proteomes" id="UP001597541"/>
    </source>
</evidence>
<sequence length="82" mass="8636">MTAGKSALVSTAWIVASDQKWKKGVTLTLSYDSSLAAGKSLAMAQYDTKSASWKPISSKTDVVKKTATASISFAGTYSIIVK</sequence>
<dbReference type="RefSeq" id="WP_377605282.1">
    <property type="nucleotide sequence ID" value="NZ_JBHUME010000011.1"/>
</dbReference>
<gene>
    <name evidence="1" type="ORF">ACFSUF_18690</name>
</gene>
<protein>
    <submittedName>
        <fullName evidence="1">Uncharacterized protein</fullName>
    </submittedName>
</protein>
<evidence type="ECO:0000313" key="1">
    <source>
        <dbReference type="EMBL" id="MFD2614444.1"/>
    </source>
</evidence>
<accession>A0ABW5PHP6</accession>
<dbReference type="EMBL" id="JBHUME010000011">
    <property type="protein sequence ID" value="MFD2614444.1"/>
    <property type="molecule type" value="Genomic_DNA"/>
</dbReference>
<proteinExistence type="predicted"/>
<comment type="caution">
    <text evidence="1">The sequence shown here is derived from an EMBL/GenBank/DDBJ whole genome shotgun (WGS) entry which is preliminary data.</text>
</comment>
<keyword evidence="2" id="KW-1185">Reference proteome</keyword>
<dbReference type="Proteomes" id="UP001597541">
    <property type="component" value="Unassembled WGS sequence"/>
</dbReference>
<name>A0ABW5PHP6_9BACL</name>
<reference evidence="2" key="1">
    <citation type="journal article" date="2019" name="Int. J. Syst. Evol. Microbiol.">
        <title>The Global Catalogue of Microorganisms (GCM) 10K type strain sequencing project: providing services to taxonomists for standard genome sequencing and annotation.</title>
        <authorList>
            <consortium name="The Broad Institute Genomics Platform"/>
            <consortium name="The Broad Institute Genome Sequencing Center for Infectious Disease"/>
            <person name="Wu L."/>
            <person name="Ma J."/>
        </authorList>
    </citation>
    <scope>NUCLEOTIDE SEQUENCE [LARGE SCALE GENOMIC DNA]</scope>
    <source>
        <strain evidence="2">KCTC 3950</strain>
    </source>
</reference>
<organism evidence="1 2">
    <name type="scientific">Paenibacillus gansuensis</name>
    <dbReference type="NCBI Taxonomy" id="306542"/>
    <lineage>
        <taxon>Bacteria</taxon>
        <taxon>Bacillati</taxon>
        <taxon>Bacillota</taxon>
        <taxon>Bacilli</taxon>
        <taxon>Bacillales</taxon>
        <taxon>Paenibacillaceae</taxon>
        <taxon>Paenibacillus</taxon>
    </lineage>
</organism>